<dbReference type="RefSeq" id="XP_001579007.1">
    <property type="nucleotide sequence ID" value="XM_001578957.1"/>
</dbReference>
<dbReference type="KEGG" id="tva:5463525"/>
<organism evidence="1 2">
    <name type="scientific">Trichomonas vaginalis (strain ATCC PRA-98 / G3)</name>
    <dbReference type="NCBI Taxonomy" id="412133"/>
    <lineage>
        <taxon>Eukaryota</taxon>
        <taxon>Metamonada</taxon>
        <taxon>Parabasalia</taxon>
        <taxon>Trichomonadida</taxon>
        <taxon>Trichomonadidae</taxon>
        <taxon>Trichomonas</taxon>
    </lineage>
</organism>
<dbReference type="VEuPathDB" id="TrichDB:TVAGG3_0608420"/>
<dbReference type="Proteomes" id="UP000001542">
    <property type="component" value="Unassembled WGS sequence"/>
</dbReference>
<gene>
    <name evidence="1" type="ORF">TVAG_113650</name>
</gene>
<protein>
    <recommendedName>
        <fullName evidence="3">Alcohol dehydrogenase iron-type/glycerol dehydrogenase GldA domain-containing protein</fullName>
    </recommendedName>
</protein>
<accession>A2DNL8</accession>
<reference evidence="1" key="1">
    <citation type="submission" date="2006-10" db="EMBL/GenBank/DDBJ databases">
        <authorList>
            <person name="Amadeo P."/>
            <person name="Zhao Q."/>
            <person name="Wortman J."/>
            <person name="Fraser-Liggett C."/>
            <person name="Carlton J."/>
        </authorList>
    </citation>
    <scope>NUCLEOTIDE SEQUENCE</scope>
    <source>
        <strain evidence="1">G3</strain>
    </source>
</reference>
<evidence type="ECO:0008006" key="3">
    <source>
        <dbReference type="Google" id="ProtNLM"/>
    </source>
</evidence>
<dbReference type="EMBL" id="DS113223">
    <property type="protein sequence ID" value="EAY18021.1"/>
    <property type="molecule type" value="Genomic_DNA"/>
</dbReference>
<name>A2DNL8_TRIV3</name>
<dbReference type="GO" id="GO:1990362">
    <property type="term" value="F:butanol dehydrogenase (NAD+) activity"/>
    <property type="evidence" value="ECO:0007669"/>
    <property type="project" value="InterPro"/>
</dbReference>
<evidence type="ECO:0000313" key="1">
    <source>
        <dbReference type="EMBL" id="EAY18021.1"/>
    </source>
</evidence>
<dbReference type="InterPro" id="IPR044731">
    <property type="entry name" value="BDH-like"/>
</dbReference>
<keyword evidence="2" id="KW-1185">Reference proteome</keyword>
<dbReference type="PANTHER" id="PTHR43633:SF1">
    <property type="entry name" value="ALCOHOL DEHYDROGENASE YQHD"/>
    <property type="match status" value="1"/>
</dbReference>
<dbReference type="OrthoDB" id="339764at2759"/>
<reference evidence="1" key="2">
    <citation type="journal article" date="2007" name="Science">
        <title>Draft genome sequence of the sexually transmitted pathogen Trichomonas vaginalis.</title>
        <authorList>
            <person name="Carlton J.M."/>
            <person name="Hirt R.P."/>
            <person name="Silva J.C."/>
            <person name="Delcher A.L."/>
            <person name="Schatz M."/>
            <person name="Zhao Q."/>
            <person name="Wortman J.R."/>
            <person name="Bidwell S.L."/>
            <person name="Alsmark U.C.M."/>
            <person name="Besteiro S."/>
            <person name="Sicheritz-Ponten T."/>
            <person name="Noel C.J."/>
            <person name="Dacks J.B."/>
            <person name="Foster P.G."/>
            <person name="Simillion C."/>
            <person name="Van de Peer Y."/>
            <person name="Miranda-Saavedra D."/>
            <person name="Barton G.J."/>
            <person name="Westrop G.D."/>
            <person name="Mueller S."/>
            <person name="Dessi D."/>
            <person name="Fiori P.L."/>
            <person name="Ren Q."/>
            <person name="Paulsen I."/>
            <person name="Zhang H."/>
            <person name="Bastida-Corcuera F.D."/>
            <person name="Simoes-Barbosa A."/>
            <person name="Brown M.T."/>
            <person name="Hayes R.D."/>
            <person name="Mukherjee M."/>
            <person name="Okumura C.Y."/>
            <person name="Schneider R."/>
            <person name="Smith A.J."/>
            <person name="Vanacova S."/>
            <person name="Villalvazo M."/>
            <person name="Haas B.J."/>
            <person name="Pertea M."/>
            <person name="Feldblyum T.V."/>
            <person name="Utterback T.R."/>
            <person name="Shu C.L."/>
            <person name="Osoegawa K."/>
            <person name="de Jong P.J."/>
            <person name="Hrdy I."/>
            <person name="Horvathova L."/>
            <person name="Zubacova Z."/>
            <person name="Dolezal P."/>
            <person name="Malik S.B."/>
            <person name="Logsdon J.M. Jr."/>
            <person name="Henze K."/>
            <person name="Gupta A."/>
            <person name="Wang C.C."/>
            <person name="Dunne R.L."/>
            <person name="Upcroft J.A."/>
            <person name="Upcroft P."/>
            <person name="White O."/>
            <person name="Salzberg S.L."/>
            <person name="Tang P."/>
            <person name="Chiu C.-H."/>
            <person name="Lee Y.-S."/>
            <person name="Embley T.M."/>
            <person name="Coombs G.H."/>
            <person name="Mottram J.C."/>
            <person name="Tachezy J."/>
            <person name="Fraser-Liggett C.M."/>
            <person name="Johnson P.J."/>
        </authorList>
    </citation>
    <scope>NUCLEOTIDE SEQUENCE [LARGE SCALE GENOMIC DNA]</scope>
    <source>
        <strain evidence="1">G3</strain>
    </source>
</reference>
<dbReference type="PANTHER" id="PTHR43633">
    <property type="entry name" value="ALCOHOL DEHYDROGENASE YQHD"/>
    <property type="match status" value="1"/>
</dbReference>
<proteinExistence type="predicted"/>
<evidence type="ECO:0000313" key="2">
    <source>
        <dbReference type="Proteomes" id="UP000001542"/>
    </source>
</evidence>
<sequence>MKWLWTNDVQLVFGANAVQEHLKDFVPRKSRVLCTFGGGSIDKNGARADVVKALSDLECETRWEGGIQPNP</sequence>
<dbReference type="SUPFAM" id="SSF56796">
    <property type="entry name" value="Dehydroquinate synthase-like"/>
    <property type="match status" value="1"/>
</dbReference>
<dbReference type="AlphaFoldDB" id="A2DNL8"/>
<dbReference type="InParanoid" id="A2DNL8"/>